<dbReference type="InterPro" id="IPR050457">
    <property type="entry name" value="ZnFinger_BTB_dom_contain"/>
</dbReference>
<dbReference type="FunFam" id="3.30.160.60:FF:000882">
    <property type="entry name" value="Predicted gene, 21060"/>
    <property type="match status" value="1"/>
</dbReference>
<dbReference type="Gene3D" id="3.30.710.10">
    <property type="entry name" value="Potassium Channel Kv1.1, Chain A"/>
    <property type="match status" value="1"/>
</dbReference>
<feature type="compositionally biased region" description="Basic residues" evidence="11">
    <location>
        <begin position="236"/>
        <end position="250"/>
    </location>
</feature>
<evidence type="ECO:0000256" key="5">
    <source>
        <dbReference type="ARBA" id="ARBA00022833"/>
    </source>
</evidence>
<evidence type="ECO:0000256" key="11">
    <source>
        <dbReference type="SAM" id="MobiDB-lite"/>
    </source>
</evidence>
<evidence type="ECO:0000256" key="3">
    <source>
        <dbReference type="ARBA" id="ARBA00022737"/>
    </source>
</evidence>
<dbReference type="SUPFAM" id="SSF57667">
    <property type="entry name" value="beta-beta-alpha zinc fingers"/>
    <property type="match status" value="4"/>
</dbReference>
<evidence type="ECO:0000256" key="7">
    <source>
        <dbReference type="ARBA" id="ARBA00023125"/>
    </source>
</evidence>
<dbReference type="SMART" id="SM00355">
    <property type="entry name" value="ZnF_C2H2"/>
    <property type="match status" value="8"/>
</dbReference>
<feature type="compositionally biased region" description="Basic residues" evidence="11">
    <location>
        <begin position="280"/>
        <end position="299"/>
    </location>
</feature>
<dbReference type="SMART" id="SM00225">
    <property type="entry name" value="BTB"/>
    <property type="match status" value="1"/>
</dbReference>
<dbReference type="SUPFAM" id="SSF54695">
    <property type="entry name" value="POZ domain"/>
    <property type="match status" value="1"/>
</dbReference>
<dbReference type="InterPro" id="IPR011333">
    <property type="entry name" value="SKP1/BTB/POZ_sf"/>
</dbReference>
<dbReference type="GO" id="GO:0005634">
    <property type="term" value="C:nucleus"/>
    <property type="evidence" value="ECO:0007669"/>
    <property type="project" value="UniProtKB-SubCell"/>
</dbReference>
<dbReference type="Gene3D" id="3.30.160.60">
    <property type="entry name" value="Classic Zinc Finger"/>
    <property type="match status" value="7"/>
</dbReference>
<evidence type="ECO:0000256" key="8">
    <source>
        <dbReference type="ARBA" id="ARBA00023163"/>
    </source>
</evidence>
<keyword evidence="15" id="KW-1185">Reference proteome</keyword>
<dbReference type="OrthoDB" id="427030at2759"/>
<dbReference type="Pfam" id="PF13465">
    <property type="entry name" value="zf-H2C2_2"/>
    <property type="match status" value="1"/>
</dbReference>
<dbReference type="EMBL" id="JAFJMO010000004">
    <property type="protein sequence ID" value="KAJ8279269.1"/>
    <property type="molecule type" value="Genomic_DNA"/>
</dbReference>
<organism evidence="14 15">
    <name type="scientific">Conger conger</name>
    <name type="common">Conger eel</name>
    <name type="synonym">Muraena conger</name>
    <dbReference type="NCBI Taxonomy" id="82655"/>
    <lineage>
        <taxon>Eukaryota</taxon>
        <taxon>Metazoa</taxon>
        <taxon>Chordata</taxon>
        <taxon>Craniata</taxon>
        <taxon>Vertebrata</taxon>
        <taxon>Euteleostomi</taxon>
        <taxon>Actinopterygii</taxon>
        <taxon>Neopterygii</taxon>
        <taxon>Teleostei</taxon>
        <taxon>Anguilliformes</taxon>
        <taxon>Congridae</taxon>
        <taxon>Conger</taxon>
    </lineage>
</organism>
<dbReference type="PROSITE" id="PS00028">
    <property type="entry name" value="ZINC_FINGER_C2H2_1"/>
    <property type="match status" value="7"/>
</dbReference>
<evidence type="ECO:0000256" key="4">
    <source>
        <dbReference type="ARBA" id="ARBA00022771"/>
    </source>
</evidence>
<dbReference type="FunFam" id="3.30.160.60:FF:000690">
    <property type="entry name" value="Zinc finger protein 354C"/>
    <property type="match status" value="1"/>
</dbReference>
<dbReference type="PANTHER" id="PTHR46105">
    <property type="entry name" value="AGAP004733-PA"/>
    <property type="match status" value="1"/>
</dbReference>
<evidence type="ECO:0000259" key="12">
    <source>
        <dbReference type="PROSITE" id="PS50097"/>
    </source>
</evidence>
<dbReference type="Proteomes" id="UP001152803">
    <property type="component" value="Unassembled WGS sequence"/>
</dbReference>
<dbReference type="GO" id="GO:0008270">
    <property type="term" value="F:zinc ion binding"/>
    <property type="evidence" value="ECO:0007669"/>
    <property type="project" value="UniProtKB-KW"/>
</dbReference>
<feature type="domain" description="BTB" evidence="12">
    <location>
        <begin position="26"/>
        <end position="93"/>
    </location>
</feature>
<dbReference type="PANTHER" id="PTHR46105:SF5">
    <property type="entry name" value="ZINC FINGER AND BTB DOMAIN-CONTAINING PROTEIN 44 ISOFORM X1"/>
    <property type="match status" value="1"/>
</dbReference>
<name>A0A9Q1DSE4_CONCO</name>
<evidence type="ECO:0000313" key="15">
    <source>
        <dbReference type="Proteomes" id="UP001152803"/>
    </source>
</evidence>
<feature type="region of interest" description="Disordered" evidence="11">
    <location>
        <begin position="225"/>
        <end position="323"/>
    </location>
</feature>
<evidence type="ECO:0000256" key="6">
    <source>
        <dbReference type="ARBA" id="ARBA00023015"/>
    </source>
</evidence>
<evidence type="ECO:0000313" key="14">
    <source>
        <dbReference type="EMBL" id="KAJ8279269.1"/>
    </source>
</evidence>
<dbReference type="InterPro" id="IPR000210">
    <property type="entry name" value="BTB/POZ_dom"/>
</dbReference>
<feature type="domain" description="C2H2-type" evidence="13">
    <location>
        <begin position="334"/>
        <end position="361"/>
    </location>
</feature>
<protein>
    <recommendedName>
        <fullName evidence="16">Myoneurin</fullName>
    </recommendedName>
</protein>
<evidence type="ECO:0000256" key="1">
    <source>
        <dbReference type="ARBA" id="ARBA00004123"/>
    </source>
</evidence>
<feature type="domain" description="C2H2-type" evidence="13">
    <location>
        <begin position="531"/>
        <end position="559"/>
    </location>
</feature>
<comment type="caution">
    <text evidence="14">The sequence shown here is derived from an EMBL/GenBank/DDBJ whole genome shotgun (WGS) entry which is preliminary data.</text>
</comment>
<evidence type="ECO:0008006" key="16">
    <source>
        <dbReference type="Google" id="ProtNLM"/>
    </source>
</evidence>
<comment type="subcellular location">
    <subcellularLocation>
        <location evidence="1">Nucleus</location>
    </subcellularLocation>
</comment>
<dbReference type="FunFam" id="3.30.160.60:FF:001498">
    <property type="entry name" value="Zinc finger protein 404"/>
    <property type="match status" value="1"/>
</dbReference>
<keyword evidence="2" id="KW-0479">Metal-binding</keyword>
<dbReference type="Pfam" id="PF00651">
    <property type="entry name" value="BTB"/>
    <property type="match status" value="1"/>
</dbReference>
<dbReference type="PROSITE" id="PS50097">
    <property type="entry name" value="BTB"/>
    <property type="match status" value="1"/>
</dbReference>
<feature type="compositionally biased region" description="Acidic residues" evidence="11">
    <location>
        <begin position="149"/>
        <end position="162"/>
    </location>
</feature>
<keyword evidence="6" id="KW-0805">Transcription regulation</keyword>
<sequence length="626" mass="70357">MAMQSLPHSERLLDQLRKQLEAGCFCDCSVAIGPSRFRAHRNVLGAFSEYFSSQFQSSADNDTTATLDPEWVNEQVFQKLLDYVYTGYLNVDSDNVEDICKAASFLQMEDVITLCILVQEDIKPICVGTGETSDTSNHKPAPPSQDAYDSFETEEEQEEELVDAGQGGPLPTAQGEEEKRENGEVLAETEQVSRTRVSQRARKPKVMPDGSILKNCTVILQRETRHLLGQPDPRGQPKRPVKSPRSKANRTPHANAEDPDWQAPWSVNDEEDPNEEERSPKRKREQPPKRKRGRPRKSRLKENLLNAPSSDQDRDQDQDQDEDDGQVVYVNGKPVCGICSRVFSESSSVRRHMRIHRGVKPYECQLCNKAFRQGNQLKTHMRTHTGEKPFQCDICDKSFGQKCQVVFHRRMHHGEEKPYKCVSCGLQFATSSNFKIHVRKHSGEKPYGCERCGKHFAQASTLTYHMRRHTGEKPYVCDTCGKAFAVSSSLLAHSRKHTGDTSCFCIVCNKTFASSEELEKHYPCAKAVNKIECDLCEKSYTCAKYLKKHKSKVHNVPDQDQAPLPFPLNIPIDHQSLLSRVPPGPSTAELMTRAKAAADAEAAAAAAEVAAISETVTEFILFQTLD</sequence>
<evidence type="ECO:0000256" key="10">
    <source>
        <dbReference type="PROSITE-ProRule" id="PRU00042"/>
    </source>
</evidence>
<feature type="domain" description="C2H2-type" evidence="13">
    <location>
        <begin position="475"/>
        <end position="502"/>
    </location>
</feature>
<feature type="domain" description="C2H2-type" evidence="13">
    <location>
        <begin position="447"/>
        <end position="474"/>
    </location>
</feature>
<dbReference type="InterPro" id="IPR036236">
    <property type="entry name" value="Znf_C2H2_sf"/>
</dbReference>
<keyword evidence="4 10" id="KW-0863">Zinc-finger</keyword>
<dbReference type="InterPro" id="IPR013087">
    <property type="entry name" value="Znf_C2H2_type"/>
</dbReference>
<feature type="domain" description="C2H2-type" evidence="13">
    <location>
        <begin position="390"/>
        <end position="418"/>
    </location>
</feature>
<reference evidence="14" key="1">
    <citation type="journal article" date="2023" name="Science">
        <title>Genome structures resolve the early diversification of teleost fishes.</title>
        <authorList>
            <person name="Parey E."/>
            <person name="Louis A."/>
            <person name="Montfort J."/>
            <person name="Bouchez O."/>
            <person name="Roques C."/>
            <person name="Iampietro C."/>
            <person name="Lluch J."/>
            <person name="Castinel A."/>
            <person name="Donnadieu C."/>
            <person name="Desvignes T."/>
            <person name="Floi Bucao C."/>
            <person name="Jouanno E."/>
            <person name="Wen M."/>
            <person name="Mejri S."/>
            <person name="Dirks R."/>
            <person name="Jansen H."/>
            <person name="Henkel C."/>
            <person name="Chen W.J."/>
            <person name="Zahm M."/>
            <person name="Cabau C."/>
            <person name="Klopp C."/>
            <person name="Thompson A.W."/>
            <person name="Robinson-Rechavi M."/>
            <person name="Braasch I."/>
            <person name="Lecointre G."/>
            <person name="Bobe J."/>
            <person name="Postlethwait J.H."/>
            <person name="Berthelot C."/>
            <person name="Roest Crollius H."/>
            <person name="Guiguen Y."/>
        </authorList>
    </citation>
    <scope>NUCLEOTIDE SEQUENCE</scope>
    <source>
        <strain evidence="14">Concon-B</strain>
    </source>
</reference>
<proteinExistence type="predicted"/>
<dbReference type="FunFam" id="3.30.160.60:FF:000029">
    <property type="entry name" value="GLI family zinc finger 4"/>
    <property type="match status" value="1"/>
</dbReference>
<accession>A0A9Q1DSE4</accession>
<keyword evidence="7" id="KW-0238">DNA-binding</keyword>
<feature type="domain" description="C2H2-type" evidence="13">
    <location>
        <begin position="419"/>
        <end position="446"/>
    </location>
</feature>
<keyword evidence="8" id="KW-0804">Transcription</keyword>
<dbReference type="Pfam" id="PF00096">
    <property type="entry name" value="zf-C2H2"/>
    <property type="match status" value="4"/>
</dbReference>
<feature type="region of interest" description="Disordered" evidence="11">
    <location>
        <begin position="129"/>
        <end position="209"/>
    </location>
</feature>
<dbReference type="FunFam" id="3.30.160.60:FF:000417">
    <property type="entry name" value="Zinc finger protein"/>
    <property type="match status" value="1"/>
</dbReference>
<evidence type="ECO:0000256" key="9">
    <source>
        <dbReference type="ARBA" id="ARBA00023242"/>
    </source>
</evidence>
<dbReference type="PROSITE" id="PS50157">
    <property type="entry name" value="ZINC_FINGER_C2H2_2"/>
    <property type="match status" value="7"/>
</dbReference>
<keyword evidence="9" id="KW-0539">Nucleus</keyword>
<keyword evidence="5" id="KW-0862">Zinc</keyword>
<evidence type="ECO:0000256" key="2">
    <source>
        <dbReference type="ARBA" id="ARBA00022723"/>
    </source>
</evidence>
<dbReference type="GO" id="GO:0000981">
    <property type="term" value="F:DNA-binding transcription factor activity, RNA polymerase II-specific"/>
    <property type="evidence" value="ECO:0007669"/>
    <property type="project" value="TreeGrafter"/>
</dbReference>
<evidence type="ECO:0000259" key="13">
    <source>
        <dbReference type="PROSITE" id="PS50157"/>
    </source>
</evidence>
<keyword evidence="3" id="KW-0677">Repeat</keyword>
<dbReference type="GO" id="GO:0000978">
    <property type="term" value="F:RNA polymerase II cis-regulatory region sequence-specific DNA binding"/>
    <property type="evidence" value="ECO:0007669"/>
    <property type="project" value="TreeGrafter"/>
</dbReference>
<gene>
    <name evidence="14" type="ORF">COCON_G00063350</name>
</gene>
<feature type="domain" description="C2H2-type" evidence="13">
    <location>
        <begin position="362"/>
        <end position="389"/>
    </location>
</feature>
<dbReference type="AlphaFoldDB" id="A0A9Q1DSE4"/>